<dbReference type="InterPro" id="IPR000674">
    <property type="entry name" value="Ald_Oxase/Xan_DH_a/b"/>
</dbReference>
<accession>A0A1I7JDK7</accession>
<dbReference type="Pfam" id="PF20256">
    <property type="entry name" value="MoCoBD_2"/>
    <property type="match status" value="2"/>
</dbReference>
<proteinExistence type="predicted"/>
<dbReference type="Pfam" id="PF02738">
    <property type="entry name" value="MoCoBD_1"/>
    <property type="match status" value="1"/>
</dbReference>
<evidence type="ECO:0000313" key="3">
    <source>
        <dbReference type="Proteomes" id="UP000199391"/>
    </source>
</evidence>
<dbReference type="InterPro" id="IPR037165">
    <property type="entry name" value="AldOxase/xan_DH_Mopterin-bd_sf"/>
</dbReference>
<dbReference type="STRING" id="1035707.SAMN05216552_101123"/>
<evidence type="ECO:0000259" key="1">
    <source>
        <dbReference type="SMART" id="SM01008"/>
    </source>
</evidence>
<dbReference type="InterPro" id="IPR008274">
    <property type="entry name" value="AldOxase/xan_DH_MoCoBD1"/>
</dbReference>
<evidence type="ECO:0000313" key="2">
    <source>
        <dbReference type="EMBL" id="SFU83228.1"/>
    </source>
</evidence>
<dbReference type="AlphaFoldDB" id="A0A1I7JDK7"/>
<dbReference type="InterPro" id="IPR012368">
    <property type="entry name" value="OxRdtase_Mopterin-bd_su_IorB"/>
</dbReference>
<dbReference type="InterPro" id="IPR052516">
    <property type="entry name" value="N-heterocyclic_Hydroxylase"/>
</dbReference>
<dbReference type="RefSeq" id="WP_093556072.1">
    <property type="nucleotide sequence ID" value="NZ_FPBO01000011.1"/>
</dbReference>
<dbReference type="SUPFAM" id="SSF54665">
    <property type="entry name" value="CO dehydrogenase molybdoprotein N-domain-like"/>
    <property type="match status" value="1"/>
</dbReference>
<dbReference type="PROSITE" id="PS51318">
    <property type="entry name" value="TAT"/>
    <property type="match status" value="1"/>
</dbReference>
<protein>
    <submittedName>
        <fullName evidence="2">Isoquinoline 1-oxidoreductase, beta subunit</fullName>
    </submittedName>
</protein>
<keyword evidence="3" id="KW-1185">Reference proteome</keyword>
<gene>
    <name evidence="2" type="ORF">SAMN05216552_101123</name>
</gene>
<dbReference type="SMART" id="SM01008">
    <property type="entry name" value="Ald_Xan_dh_C"/>
    <property type="match status" value="1"/>
</dbReference>
<dbReference type="PANTHER" id="PTHR47495">
    <property type="entry name" value="ALDEHYDE DEHYDROGENASE"/>
    <property type="match status" value="1"/>
</dbReference>
<reference evidence="3" key="1">
    <citation type="submission" date="2016-10" db="EMBL/GenBank/DDBJ databases">
        <authorList>
            <person name="Varghese N."/>
            <person name="Submissions S."/>
        </authorList>
    </citation>
    <scope>NUCLEOTIDE SEQUENCE [LARGE SCALE GENOMIC DNA]</scope>
    <source>
        <strain evidence="3">CGMCC 1.11014</strain>
    </source>
</reference>
<dbReference type="SUPFAM" id="SSF56003">
    <property type="entry name" value="Molybdenum cofactor-binding domain"/>
    <property type="match status" value="2"/>
</dbReference>
<dbReference type="InterPro" id="IPR036856">
    <property type="entry name" value="Ald_Oxase/Xan_DH_a/b_sf"/>
</dbReference>
<dbReference type="EMBL" id="FPBO01000011">
    <property type="protein sequence ID" value="SFU83228.1"/>
    <property type="molecule type" value="Genomic_DNA"/>
</dbReference>
<dbReference type="OrthoDB" id="6073217at2"/>
<dbReference type="InterPro" id="IPR006311">
    <property type="entry name" value="TAT_signal"/>
</dbReference>
<dbReference type="Proteomes" id="UP000199391">
    <property type="component" value="Unassembled WGS sequence"/>
</dbReference>
<dbReference type="Gene3D" id="3.30.365.10">
    <property type="entry name" value="Aldehyde oxidase/xanthine dehydrogenase, molybdopterin binding domain"/>
    <property type="match status" value="4"/>
</dbReference>
<dbReference type="Gene3D" id="3.90.1170.50">
    <property type="entry name" value="Aldehyde oxidase/xanthine dehydrogenase, a/b hammerhead"/>
    <property type="match status" value="1"/>
</dbReference>
<feature type="domain" description="Aldehyde oxidase/xanthine dehydrogenase a/b hammerhead" evidence="1">
    <location>
        <begin position="210"/>
        <end position="288"/>
    </location>
</feature>
<dbReference type="InterPro" id="IPR046867">
    <property type="entry name" value="AldOxase/xan_DH_MoCoBD2"/>
</dbReference>
<dbReference type="GO" id="GO:0016491">
    <property type="term" value="F:oxidoreductase activity"/>
    <property type="evidence" value="ECO:0007669"/>
    <property type="project" value="InterPro"/>
</dbReference>
<name>A0A1I7JDK7_9BURK</name>
<dbReference type="PANTHER" id="PTHR47495:SF2">
    <property type="entry name" value="ALDEHYDE DEHYDROGENASE"/>
    <property type="match status" value="1"/>
</dbReference>
<sequence>MDDHTAISLPRRRFLASSAASALVIAFQLPGAAKVAHAAQDQGFSPNAYLRIGADDSITIIVALVEMGQGTFTSVPMLIAEELEVELSKVKVEPAPADEKTFGHPLYGLQITGGSASIQGAWAKLRQVGATAKQMLVTAAAQTWAVPEQECRAVGGQIIHGPSGRKLSYGKLAAAASRLPVPAGAPLKDPSQFRLVGTSAPRVDTPSKVNGAAQFGIDVKLPGMKVAAIAVCPVIDGTFGSVDDSPAMKVSGVRQVLRSANAIAVVADHYGAAKKGLAALAIKWNEGKSANFSSKIWRAQLATALKGKGVVALNEGSFAKANAAAARRHQAVYESPPLAHTTMEPINCTIHVRKDGCEVWLGTQAPARAQGLVAKAVGMAPERVVVHNFLIGGGFGRKLDADYVETAAHLAKQVDFPLKVVFSREEDIQHDAYRPYFLDEIAAGLDKDGVPVAFSHRTAGSAVIARYAPAWLNKGQDTDAVHTAETPYAVPNKFVEFVRHEPPAGLLTGNWRGVGPTHHAFPNECFIDELAVLAKADPVSYRERLLAKNPRALAVLKLAADKSGWGASLPARQGRGIALVDAWDSCAALVTDVEVGKDGSVKVNRIVCGLDCGIAVNPAGVEAQMESGIVYGLTAALYGTLTFERGRVVQSNFHDYPPLRLNEMPTVEIHLLKSGAKPGGVGEMGTAVAIPSLMNAIYAATRKRLRTYPVAVDQLKA</sequence>
<organism evidence="2 3">
    <name type="scientific">Pseudoduganella namucuonensis</name>
    <dbReference type="NCBI Taxonomy" id="1035707"/>
    <lineage>
        <taxon>Bacteria</taxon>
        <taxon>Pseudomonadati</taxon>
        <taxon>Pseudomonadota</taxon>
        <taxon>Betaproteobacteria</taxon>
        <taxon>Burkholderiales</taxon>
        <taxon>Oxalobacteraceae</taxon>
        <taxon>Telluria group</taxon>
        <taxon>Pseudoduganella</taxon>
    </lineage>
</organism>
<dbReference type="PIRSF" id="PIRSF036389">
    <property type="entry name" value="IOR_B"/>
    <property type="match status" value="1"/>
</dbReference>